<name>A0A4R4AGF0_MARGR</name>
<dbReference type="RefSeq" id="WP_123142046.1">
    <property type="nucleotide sequence ID" value="NZ_NRRH01000006.1"/>
</dbReference>
<dbReference type="EMBL" id="SMDC01000002">
    <property type="protein sequence ID" value="TCW38283.1"/>
    <property type="molecule type" value="Genomic_DNA"/>
</dbReference>
<dbReference type="Pfam" id="PF13279">
    <property type="entry name" value="4HBT_2"/>
    <property type="match status" value="1"/>
</dbReference>
<dbReference type="CDD" id="cd00586">
    <property type="entry name" value="4HBT"/>
    <property type="match status" value="1"/>
</dbReference>
<dbReference type="AlphaFoldDB" id="A0A4R4AGF0"/>
<dbReference type="Proteomes" id="UP000295247">
    <property type="component" value="Unassembled WGS sequence"/>
</dbReference>
<protein>
    <submittedName>
        <fullName evidence="1">1,4-dihydroxy-2-naphthoyl-CoA hydrolase</fullName>
    </submittedName>
</protein>
<comment type="caution">
    <text evidence="1">The sequence shown here is derived from an EMBL/GenBank/DDBJ whole genome shotgun (WGS) entry which is preliminary data.</text>
</comment>
<dbReference type="InterPro" id="IPR029069">
    <property type="entry name" value="HotDog_dom_sf"/>
</dbReference>
<organism evidence="1 2">
    <name type="scientific">Marichromatium gracile</name>
    <name type="common">Chromatium gracile</name>
    <dbReference type="NCBI Taxonomy" id="1048"/>
    <lineage>
        <taxon>Bacteria</taxon>
        <taxon>Pseudomonadati</taxon>
        <taxon>Pseudomonadota</taxon>
        <taxon>Gammaproteobacteria</taxon>
        <taxon>Chromatiales</taxon>
        <taxon>Chromatiaceae</taxon>
        <taxon>Marichromatium</taxon>
    </lineage>
</organism>
<keyword evidence="1" id="KW-0378">Hydrolase</keyword>
<sequence>MIPRPFEYRFTVQLHDTDAAGRLFFAHLFRHAHDAYEALMREIGQPLPPMIAAQTLLLPLTHAEADYLQPMQHGERICVEVEVLELRQRAFSLGYRFLDAAGRLAARARTVHVQIALEPGSARSLAPELRAALEPHLAAAPTE</sequence>
<dbReference type="Gene3D" id="3.10.129.10">
    <property type="entry name" value="Hotdog Thioesterase"/>
    <property type="match status" value="1"/>
</dbReference>
<reference evidence="1 2" key="1">
    <citation type="submission" date="2019-03" db="EMBL/GenBank/DDBJ databases">
        <title>Genomic Encyclopedia of Type Strains, Phase IV (KMG-IV): sequencing the most valuable type-strain genomes for metagenomic binning, comparative biology and taxonomic classification.</title>
        <authorList>
            <person name="Goeker M."/>
        </authorList>
    </citation>
    <scope>NUCLEOTIDE SEQUENCE [LARGE SCALE GENOMIC DNA]</scope>
    <source>
        <strain evidence="1 2">DSM 203</strain>
    </source>
</reference>
<evidence type="ECO:0000313" key="2">
    <source>
        <dbReference type="Proteomes" id="UP000295247"/>
    </source>
</evidence>
<dbReference type="SUPFAM" id="SSF54637">
    <property type="entry name" value="Thioesterase/thiol ester dehydrase-isomerase"/>
    <property type="match status" value="1"/>
</dbReference>
<dbReference type="GO" id="GO:0016787">
    <property type="term" value="F:hydrolase activity"/>
    <property type="evidence" value="ECO:0007669"/>
    <property type="project" value="UniProtKB-KW"/>
</dbReference>
<proteinExistence type="predicted"/>
<gene>
    <name evidence="1" type="ORF">EDC29_102175</name>
</gene>
<accession>A0A4R4AGF0</accession>
<evidence type="ECO:0000313" key="1">
    <source>
        <dbReference type="EMBL" id="TCW38283.1"/>
    </source>
</evidence>